<protein>
    <submittedName>
        <fullName evidence="1">Uncharacterized protein</fullName>
    </submittedName>
</protein>
<dbReference type="EMBL" id="JBHFQA010000002">
    <property type="protein sequence ID" value="KAL2103042.1"/>
    <property type="molecule type" value="Genomic_DNA"/>
</dbReference>
<proteinExistence type="predicted"/>
<dbReference type="Proteomes" id="UP001591681">
    <property type="component" value="Unassembled WGS sequence"/>
</dbReference>
<keyword evidence="2" id="KW-1185">Reference proteome</keyword>
<gene>
    <name evidence="1" type="ORF">ACEWY4_002210</name>
</gene>
<evidence type="ECO:0000313" key="2">
    <source>
        <dbReference type="Proteomes" id="UP001591681"/>
    </source>
</evidence>
<reference evidence="1 2" key="1">
    <citation type="submission" date="2024-09" db="EMBL/GenBank/DDBJ databases">
        <title>A chromosome-level genome assembly of Gray's grenadier anchovy, Coilia grayii.</title>
        <authorList>
            <person name="Fu Z."/>
        </authorList>
    </citation>
    <scope>NUCLEOTIDE SEQUENCE [LARGE SCALE GENOMIC DNA]</scope>
    <source>
        <strain evidence="1">G4</strain>
        <tissue evidence="1">Muscle</tissue>
    </source>
</reference>
<comment type="caution">
    <text evidence="1">The sequence shown here is derived from an EMBL/GenBank/DDBJ whole genome shotgun (WGS) entry which is preliminary data.</text>
</comment>
<accession>A0ABD1KV52</accession>
<dbReference type="AlphaFoldDB" id="A0ABD1KV52"/>
<name>A0ABD1KV52_9TELE</name>
<sequence>MVDMDTGRKQLPNIPTLQGNEAMLACATTGSRHLSKSAAQGYGGRRCLKRPWSQDEVEAVMRHMRPLIENAVTATSEECLQTKQKEPALESRSVQNIRDFVRNRGLAFKNQK</sequence>
<evidence type="ECO:0000313" key="1">
    <source>
        <dbReference type="EMBL" id="KAL2103042.1"/>
    </source>
</evidence>
<organism evidence="1 2">
    <name type="scientific">Coilia grayii</name>
    <name type="common">Gray's grenadier anchovy</name>
    <dbReference type="NCBI Taxonomy" id="363190"/>
    <lineage>
        <taxon>Eukaryota</taxon>
        <taxon>Metazoa</taxon>
        <taxon>Chordata</taxon>
        <taxon>Craniata</taxon>
        <taxon>Vertebrata</taxon>
        <taxon>Euteleostomi</taxon>
        <taxon>Actinopterygii</taxon>
        <taxon>Neopterygii</taxon>
        <taxon>Teleostei</taxon>
        <taxon>Clupei</taxon>
        <taxon>Clupeiformes</taxon>
        <taxon>Clupeoidei</taxon>
        <taxon>Engraulidae</taxon>
        <taxon>Coilinae</taxon>
        <taxon>Coilia</taxon>
    </lineage>
</organism>